<gene>
    <name evidence="2" type="ORF">AXF42_Ash012528</name>
</gene>
<dbReference type="PANTHER" id="PTHR33306:SF7">
    <property type="entry name" value="EXPRESSED PROTEIN"/>
    <property type="match status" value="1"/>
</dbReference>
<name>A0A2I0AR14_9ASPA</name>
<keyword evidence="1" id="KW-0472">Membrane</keyword>
<keyword evidence="1" id="KW-1133">Transmembrane helix</keyword>
<feature type="transmembrane region" description="Helical" evidence="1">
    <location>
        <begin position="115"/>
        <end position="132"/>
    </location>
</feature>
<keyword evidence="3" id="KW-1185">Reference proteome</keyword>
<accession>A0A2I0AR14</accession>
<evidence type="ECO:0000313" key="2">
    <source>
        <dbReference type="EMBL" id="PKA57989.1"/>
    </source>
</evidence>
<keyword evidence="1" id="KW-0812">Transmembrane</keyword>
<dbReference type="Proteomes" id="UP000236161">
    <property type="component" value="Unassembled WGS sequence"/>
</dbReference>
<organism evidence="2 3">
    <name type="scientific">Apostasia shenzhenica</name>
    <dbReference type="NCBI Taxonomy" id="1088818"/>
    <lineage>
        <taxon>Eukaryota</taxon>
        <taxon>Viridiplantae</taxon>
        <taxon>Streptophyta</taxon>
        <taxon>Embryophyta</taxon>
        <taxon>Tracheophyta</taxon>
        <taxon>Spermatophyta</taxon>
        <taxon>Magnoliopsida</taxon>
        <taxon>Liliopsida</taxon>
        <taxon>Asparagales</taxon>
        <taxon>Orchidaceae</taxon>
        <taxon>Apostasioideae</taxon>
        <taxon>Apostasia</taxon>
    </lineage>
</organism>
<dbReference type="OrthoDB" id="1921056at2759"/>
<sequence length="138" mass="15275">MSFEKRDPTIMDALTLSPLPYPVLLILAVVLLLLGLSWSFSFQDFVEKAGKQTNWALIFSPLALLLVIRWISSADSLFDAGGILGFLFPGGQYIHRRISHAGERHQDGAPSPWGVAAFVVVVLLLISFHPSLRDFWGP</sequence>
<evidence type="ECO:0000256" key="1">
    <source>
        <dbReference type="SAM" id="Phobius"/>
    </source>
</evidence>
<feature type="transmembrane region" description="Helical" evidence="1">
    <location>
        <begin position="20"/>
        <end position="42"/>
    </location>
</feature>
<dbReference type="EMBL" id="KZ451959">
    <property type="protein sequence ID" value="PKA57989.1"/>
    <property type="molecule type" value="Genomic_DNA"/>
</dbReference>
<dbReference type="PANTHER" id="PTHR33306">
    <property type="entry name" value="EXPRESSED PROTEIN-RELATED-RELATED"/>
    <property type="match status" value="1"/>
</dbReference>
<feature type="transmembrane region" description="Helical" evidence="1">
    <location>
        <begin position="54"/>
        <end position="71"/>
    </location>
</feature>
<dbReference type="AlphaFoldDB" id="A0A2I0AR14"/>
<reference evidence="2 3" key="1">
    <citation type="journal article" date="2017" name="Nature">
        <title>The Apostasia genome and the evolution of orchids.</title>
        <authorList>
            <person name="Zhang G.Q."/>
            <person name="Liu K.W."/>
            <person name="Li Z."/>
            <person name="Lohaus R."/>
            <person name="Hsiao Y.Y."/>
            <person name="Niu S.C."/>
            <person name="Wang J.Y."/>
            <person name="Lin Y.C."/>
            <person name="Xu Q."/>
            <person name="Chen L.J."/>
            <person name="Yoshida K."/>
            <person name="Fujiwara S."/>
            <person name="Wang Z.W."/>
            <person name="Zhang Y.Q."/>
            <person name="Mitsuda N."/>
            <person name="Wang M."/>
            <person name="Liu G.H."/>
            <person name="Pecoraro L."/>
            <person name="Huang H.X."/>
            <person name="Xiao X.J."/>
            <person name="Lin M."/>
            <person name="Wu X.Y."/>
            <person name="Wu W.L."/>
            <person name="Chen Y.Y."/>
            <person name="Chang S.B."/>
            <person name="Sakamoto S."/>
            <person name="Ohme-Takagi M."/>
            <person name="Yagi M."/>
            <person name="Zeng S.J."/>
            <person name="Shen C.Y."/>
            <person name="Yeh C.M."/>
            <person name="Luo Y.B."/>
            <person name="Tsai W.C."/>
            <person name="Van de Peer Y."/>
            <person name="Liu Z.J."/>
        </authorList>
    </citation>
    <scope>NUCLEOTIDE SEQUENCE [LARGE SCALE GENOMIC DNA]</scope>
    <source>
        <strain evidence="3">cv. Shenzhen</strain>
        <tissue evidence="2">Stem</tissue>
    </source>
</reference>
<protein>
    <submittedName>
        <fullName evidence="2">Uncharacterized protein</fullName>
    </submittedName>
</protein>
<proteinExistence type="predicted"/>
<evidence type="ECO:0000313" key="3">
    <source>
        <dbReference type="Proteomes" id="UP000236161"/>
    </source>
</evidence>